<proteinExistence type="predicted"/>
<organism evidence="1 2">
    <name type="scientific">Arthrobacter ginkgonis</name>
    <dbReference type="NCBI Taxonomy" id="1630594"/>
    <lineage>
        <taxon>Bacteria</taxon>
        <taxon>Bacillati</taxon>
        <taxon>Actinomycetota</taxon>
        <taxon>Actinomycetes</taxon>
        <taxon>Micrococcales</taxon>
        <taxon>Micrococcaceae</taxon>
        <taxon>Arthrobacter</taxon>
    </lineage>
</organism>
<protein>
    <submittedName>
        <fullName evidence="1">Uncharacterized protein</fullName>
    </submittedName>
</protein>
<sequence length="40" mass="4082">MLVAVFGALPAVLGALSQEVVDLVAILNALRSLKGPHGIQ</sequence>
<gene>
    <name evidence="1" type="ORF">GCM10023081_44170</name>
</gene>
<accession>A0ABP7DDZ4</accession>
<keyword evidence="2" id="KW-1185">Reference proteome</keyword>
<dbReference type="Proteomes" id="UP001500752">
    <property type="component" value="Unassembled WGS sequence"/>
</dbReference>
<evidence type="ECO:0000313" key="1">
    <source>
        <dbReference type="EMBL" id="GAA3702977.1"/>
    </source>
</evidence>
<reference evidence="2" key="1">
    <citation type="journal article" date="2019" name="Int. J. Syst. Evol. Microbiol.">
        <title>The Global Catalogue of Microorganisms (GCM) 10K type strain sequencing project: providing services to taxonomists for standard genome sequencing and annotation.</title>
        <authorList>
            <consortium name="The Broad Institute Genomics Platform"/>
            <consortium name="The Broad Institute Genome Sequencing Center for Infectious Disease"/>
            <person name="Wu L."/>
            <person name="Ma J."/>
        </authorList>
    </citation>
    <scope>NUCLEOTIDE SEQUENCE [LARGE SCALE GENOMIC DNA]</scope>
    <source>
        <strain evidence="2">JCM 30742</strain>
    </source>
</reference>
<comment type="caution">
    <text evidence="1">The sequence shown here is derived from an EMBL/GenBank/DDBJ whole genome shotgun (WGS) entry which is preliminary data.</text>
</comment>
<evidence type="ECO:0000313" key="2">
    <source>
        <dbReference type="Proteomes" id="UP001500752"/>
    </source>
</evidence>
<name>A0ABP7DDZ4_9MICC</name>
<dbReference type="EMBL" id="BAABEO010000034">
    <property type="protein sequence ID" value="GAA3702977.1"/>
    <property type="molecule type" value="Genomic_DNA"/>
</dbReference>